<feature type="compositionally biased region" description="Basic and acidic residues" evidence="7">
    <location>
        <begin position="13"/>
        <end position="22"/>
    </location>
</feature>
<dbReference type="Pfam" id="PF00046">
    <property type="entry name" value="Homeodomain"/>
    <property type="match status" value="1"/>
</dbReference>
<evidence type="ECO:0000256" key="2">
    <source>
        <dbReference type="ARBA" id="ARBA00023125"/>
    </source>
</evidence>
<feature type="compositionally biased region" description="Polar residues" evidence="7">
    <location>
        <begin position="110"/>
        <end position="124"/>
    </location>
</feature>
<evidence type="ECO:0000313" key="10">
    <source>
        <dbReference type="Proteomes" id="UP000298138"/>
    </source>
</evidence>
<dbReference type="Proteomes" id="UP000298138">
    <property type="component" value="Unassembled WGS sequence"/>
</dbReference>
<feature type="region of interest" description="Disordered" evidence="7">
    <location>
        <begin position="300"/>
        <end position="484"/>
    </location>
</feature>
<evidence type="ECO:0000256" key="1">
    <source>
        <dbReference type="ARBA" id="ARBA00004123"/>
    </source>
</evidence>
<feature type="region of interest" description="Disordered" evidence="7">
    <location>
        <begin position="1"/>
        <end position="47"/>
    </location>
</feature>
<feature type="compositionally biased region" description="Polar residues" evidence="7">
    <location>
        <begin position="345"/>
        <end position="376"/>
    </location>
</feature>
<dbReference type="GO" id="GO:0000981">
    <property type="term" value="F:DNA-binding transcription factor activity, RNA polymerase II-specific"/>
    <property type="evidence" value="ECO:0007669"/>
    <property type="project" value="TreeGrafter"/>
</dbReference>
<feature type="compositionally biased region" description="Low complexity" evidence="7">
    <location>
        <begin position="471"/>
        <end position="484"/>
    </location>
</feature>
<dbReference type="CDD" id="cd00086">
    <property type="entry name" value="homeodomain"/>
    <property type="match status" value="1"/>
</dbReference>
<feature type="compositionally biased region" description="Basic residues" evidence="7">
    <location>
        <begin position="457"/>
        <end position="470"/>
    </location>
</feature>
<feature type="region of interest" description="Disordered" evidence="7">
    <location>
        <begin position="73"/>
        <end position="140"/>
    </location>
</feature>
<feature type="compositionally biased region" description="Basic residues" evidence="7">
    <location>
        <begin position="244"/>
        <end position="253"/>
    </location>
</feature>
<feature type="compositionally biased region" description="Low complexity" evidence="7">
    <location>
        <begin position="84"/>
        <end position="104"/>
    </location>
</feature>
<comment type="subcellular location">
    <subcellularLocation>
        <location evidence="1 5 6">Nucleus</location>
    </subcellularLocation>
</comment>
<evidence type="ECO:0000256" key="5">
    <source>
        <dbReference type="PROSITE-ProRule" id="PRU00108"/>
    </source>
</evidence>
<evidence type="ECO:0000313" key="9">
    <source>
        <dbReference type="EMBL" id="TGZ77431.1"/>
    </source>
</evidence>
<feature type="region of interest" description="Disordered" evidence="7">
    <location>
        <begin position="502"/>
        <end position="529"/>
    </location>
</feature>
<evidence type="ECO:0000259" key="8">
    <source>
        <dbReference type="PROSITE" id="PS50071"/>
    </source>
</evidence>
<dbReference type="InParanoid" id="A0A4S2MKA5"/>
<feature type="compositionally biased region" description="Polar residues" evidence="7">
    <location>
        <begin position="300"/>
        <end position="311"/>
    </location>
</feature>
<feature type="compositionally biased region" description="Polar residues" evidence="7">
    <location>
        <begin position="73"/>
        <end position="83"/>
    </location>
</feature>
<sequence>MTEYSTEPAAAHMWRDRLERDTPSTSVVVGGGGVMVGEKDPGLPSDSHMSAYNHYTTSPAIPEGEEWATHETNGVNVMGSPTHSQVSSSGSMMGSPRSRQSSSSEHLPQRHNSIDMTSNQSQSADAALNGGAHRQEKRKMKRFRLTHNQTRFLMSEFARQAHPDAAHRERLAREIPGLSPRQVQVWFQNRRAKLKRMSTDDRERMMKSRALPEEFPILQTLHTYGGRMMGTPVTSPTEYSPSTHHPHHQHQHQHQPSQSHHPHHAHHPPGIYRPSGIRRHSESAAYTSYGTNGELISPVSNGGYMTQSPLQRANPFSRAPSATTPAEQYRQHPSVPRLQLHDTPRTTLADQSASPMTASTSYSGSIPEEYQTSPTYSLGGMQYDAPRSVPPDTPQSPYVHNTNGFPHHHHQPYPSPSSHTAPRNPPTATFPLTDFKYPPTPHTAFPPDYSHQPPQTPHHHQNQQHNHNHPPHSASADTTSFSSSYRTLSESVSVGGKETVAVGRAFGHQRKRSSSHPPSYSVQTGQSAT</sequence>
<feature type="DNA-binding region" description="Homeobox" evidence="5">
    <location>
        <begin position="138"/>
        <end position="198"/>
    </location>
</feature>
<feature type="domain" description="Homeobox" evidence="8">
    <location>
        <begin position="136"/>
        <end position="197"/>
    </location>
</feature>
<dbReference type="SUPFAM" id="SSF46689">
    <property type="entry name" value="Homeodomain-like"/>
    <property type="match status" value="1"/>
</dbReference>
<accession>A0A4S2MKA5</accession>
<feature type="compositionally biased region" description="Polar residues" evidence="7">
    <location>
        <begin position="395"/>
        <end position="404"/>
    </location>
</feature>
<evidence type="ECO:0000256" key="7">
    <source>
        <dbReference type="SAM" id="MobiDB-lite"/>
    </source>
</evidence>
<dbReference type="InterPro" id="IPR050453">
    <property type="entry name" value="LIM_Homeobox_TF"/>
</dbReference>
<dbReference type="PROSITE" id="PS50071">
    <property type="entry name" value="HOMEOBOX_2"/>
    <property type="match status" value="1"/>
</dbReference>
<dbReference type="GO" id="GO:0005634">
    <property type="term" value="C:nucleus"/>
    <property type="evidence" value="ECO:0007669"/>
    <property type="project" value="UniProtKB-SubCell"/>
</dbReference>
<feature type="region of interest" description="Disordered" evidence="7">
    <location>
        <begin position="226"/>
        <end position="276"/>
    </location>
</feature>
<dbReference type="PANTHER" id="PTHR24208:SF166">
    <property type="entry name" value="LIM HOMEOBOX TRANSCRIPTION FACTOR 1 ALPHA, ISOFORM B"/>
    <property type="match status" value="1"/>
</dbReference>
<evidence type="ECO:0000256" key="3">
    <source>
        <dbReference type="ARBA" id="ARBA00023155"/>
    </source>
</evidence>
<evidence type="ECO:0000256" key="6">
    <source>
        <dbReference type="RuleBase" id="RU000682"/>
    </source>
</evidence>
<gene>
    <name evidence="9" type="ORF">EX30DRAFT_199827</name>
</gene>
<keyword evidence="2 5" id="KW-0238">DNA-binding</keyword>
<name>A0A4S2MKA5_9PEZI</name>
<dbReference type="OrthoDB" id="6159439at2759"/>
<proteinExistence type="predicted"/>
<organism evidence="9 10">
    <name type="scientific">Ascodesmis nigricans</name>
    <dbReference type="NCBI Taxonomy" id="341454"/>
    <lineage>
        <taxon>Eukaryota</taxon>
        <taxon>Fungi</taxon>
        <taxon>Dikarya</taxon>
        <taxon>Ascomycota</taxon>
        <taxon>Pezizomycotina</taxon>
        <taxon>Pezizomycetes</taxon>
        <taxon>Pezizales</taxon>
        <taxon>Ascodesmidaceae</taxon>
        <taxon>Ascodesmis</taxon>
    </lineage>
</organism>
<dbReference type="EMBL" id="ML220153">
    <property type="protein sequence ID" value="TGZ77431.1"/>
    <property type="molecule type" value="Genomic_DNA"/>
</dbReference>
<dbReference type="AlphaFoldDB" id="A0A4S2MKA5"/>
<feature type="compositionally biased region" description="Polar residues" evidence="7">
    <location>
        <begin position="515"/>
        <end position="529"/>
    </location>
</feature>
<keyword evidence="10" id="KW-1185">Reference proteome</keyword>
<dbReference type="InterPro" id="IPR001356">
    <property type="entry name" value="HD"/>
</dbReference>
<dbReference type="InterPro" id="IPR009057">
    <property type="entry name" value="Homeodomain-like_sf"/>
</dbReference>
<keyword evidence="3 5" id="KW-0371">Homeobox</keyword>
<evidence type="ECO:0000256" key="4">
    <source>
        <dbReference type="ARBA" id="ARBA00023242"/>
    </source>
</evidence>
<reference evidence="9 10" key="1">
    <citation type="submission" date="2019-04" db="EMBL/GenBank/DDBJ databases">
        <title>Comparative genomics and transcriptomics to analyze fruiting body development in filamentous ascomycetes.</title>
        <authorList>
            <consortium name="DOE Joint Genome Institute"/>
            <person name="Lutkenhaus R."/>
            <person name="Traeger S."/>
            <person name="Breuer J."/>
            <person name="Kuo A."/>
            <person name="Lipzen A."/>
            <person name="Pangilinan J."/>
            <person name="Dilworth D."/>
            <person name="Sandor L."/>
            <person name="Poggeler S."/>
            <person name="Barry K."/>
            <person name="Grigoriev I.V."/>
            <person name="Nowrousian M."/>
        </authorList>
    </citation>
    <scope>NUCLEOTIDE SEQUENCE [LARGE SCALE GENOMIC DNA]</scope>
    <source>
        <strain evidence="9 10">CBS 389.68</strain>
    </source>
</reference>
<dbReference type="GO" id="GO:0000977">
    <property type="term" value="F:RNA polymerase II transcription regulatory region sequence-specific DNA binding"/>
    <property type="evidence" value="ECO:0007669"/>
    <property type="project" value="TreeGrafter"/>
</dbReference>
<dbReference type="Gene3D" id="1.10.10.60">
    <property type="entry name" value="Homeodomain-like"/>
    <property type="match status" value="1"/>
</dbReference>
<dbReference type="STRING" id="341454.A0A4S2MKA5"/>
<protein>
    <submittedName>
        <fullName evidence="9">Homeobox-domain-containing protein</fullName>
    </submittedName>
</protein>
<dbReference type="SMART" id="SM00389">
    <property type="entry name" value="HOX"/>
    <property type="match status" value="1"/>
</dbReference>
<keyword evidence="4 5" id="KW-0539">Nucleus</keyword>
<dbReference type="PANTHER" id="PTHR24208">
    <property type="entry name" value="LIM/HOMEOBOX PROTEIN LHX"/>
    <property type="match status" value="1"/>
</dbReference>